<dbReference type="InterPro" id="IPR000152">
    <property type="entry name" value="EGF-type_Asp/Asn_hydroxyl_site"/>
</dbReference>
<evidence type="ECO:0000259" key="17">
    <source>
        <dbReference type="PROSITE" id="PS51864"/>
    </source>
</evidence>
<dbReference type="Gene3D" id="2.10.25.10">
    <property type="entry name" value="Laminin"/>
    <property type="match status" value="2"/>
</dbReference>
<dbReference type="InterPro" id="IPR000742">
    <property type="entry name" value="EGF"/>
</dbReference>
<dbReference type="Pfam" id="PF01400">
    <property type="entry name" value="Astacin"/>
    <property type="match status" value="1"/>
</dbReference>
<name>A0A1I7RI67_BURXY</name>
<keyword evidence="9 12" id="KW-1015">Disulfide bond</keyword>
<dbReference type="SMART" id="SM00235">
    <property type="entry name" value="ZnMc"/>
    <property type="match status" value="1"/>
</dbReference>
<dbReference type="CDD" id="cd00041">
    <property type="entry name" value="CUB"/>
    <property type="match status" value="4"/>
</dbReference>
<keyword evidence="8 13" id="KW-0482">Metalloprotease</keyword>
<dbReference type="Pfam" id="PF14670">
    <property type="entry name" value="FXa_inhibition"/>
    <property type="match status" value="1"/>
</dbReference>
<dbReference type="AlphaFoldDB" id="A0A1I7RI67"/>
<evidence type="ECO:0000313" key="20">
    <source>
        <dbReference type="Proteomes" id="UP000659654"/>
    </source>
</evidence>
<dbReference type="InterPro" id="IPR000859">
    <property type="entry name" value="CUB_dom"/>
</dbReference>
<keyword evidence="3 11" id="KW-0479">Metal-binding</keyword>
<feature type="binding site" evidence="11 13">
    <location>
        <position position="68"/>
    </location>
    <ligand>
        <name>Zn(2+)</name>
        <dbReference type="ChEBI" id="CHEBI:29105"/>
        <note>catalytic</note>
    </ligand>
</feature>
<keyword evidence="1 12" id="KW-0245">EGF-like domain</keyword>
<dbReference type="InterPro" id="IPR015446">
    <property type="entry name" value="BMP_1/tolloid-like"/>
</dbReference>
<dbReference type="GO" id="GO:0004252">
    <property type="term" value="F:serine-type endopeptidase activity"/>
    <property type="evidence" value="ECO:0007669"/>
    <property type="project" value="TreeGrafter"/>
</dbReference>
<organism evidence="19 21">
    <name type="scientific">Bursaphelenchus xylophilus</name>
    <name type="common">Pinewood nematode worm</name>
    <name type="synonym">Aphelenchoides xylophilus</name>
    <dbReference type="NCBI Taxonomy" id="6326"/>
    <lineage>
        <taxon>Eukaryota</taxon>
        <taxon>Metazoa</taxon>
        <taxon>Ecdysozoa</taxon>
        <taxon>Nematoda</taxon>
        <taxon>Chromadorea</taxon>
        <taxon>Rhabditida</taxon>
        <taxon>Tylenchina</taxon>
        <taxon>Tylenchomorpha</taxon>
        <taxon>Aphelenchoidea</taxon>
        <taxon>Aphelenchoididae</taxon>
        <taxon>Bursaphelenchus</taxon>
    </lineage>
</organism>
<evidence type="ECO:0000256" key="8">
    <source>
        <dbReference type="ARBA" id="ARBA00023049"/>
    </source>
</evidence>
<dbReference type="SMART" id="SM00179">
    <property type="entry name" value="EGF_CA"/>
    <property type="match status" value="2"/>
</dbReference>
<evidence type="ECO:0000256" key="3">
    <source>
        <dbReference type="ARBA" id="ARBA00022723"/>
    </source>
</evidence>
<dbReference type="WBParaSite" id="BXY_0039600.1">
    <property type="protein sequence ID" value="BXY_0039600.1"/>
    <property type="gene ID" value="BXY_0039600"/>
</dbReference>
<dbReference type="Proteomes" id="UP000659654">
    <property type="component" value="Unassembled WGS sequence"/>
</dbReference>
<dbReference type="PIRSF" id="PIRSF001199">
    <property type="entry name" value="BMP_1/tolloid-like"/>
    <property type="match status" value="1"/>
</dbReference>
<feature type="active site" evidence="10 13">
    <location>
        <position position="65"/>
    </location>
</feature>
<dbReference type="OrthoDB" id="431034at2759"/>
<feature type="binding site" evidence="11 13">
    <location>
        <position position="64"/>
    </location>
    <ligand>
        <name>Zn(2+)</name>
        <dbReference type="ChEBI" id="CHEBI:29105"/>
        <note>catalytic</note>
    </ligand>
</feature>
<dbReference type="PRINTS" id="PR00480">
    <property type="entry name" value="ASTACIN"/>
</dbReference>
<dbReference type="InterPro" id="IPR049883">
    <property type="entry name" value="NOTCH1_EGF-like"/>
</dbReference>
<dbReference type="PROSITE" id="PS00010">
    <property type="entry name" value="ASX_HYDROXYL"/>
    <property type="match status" value="1"/>
</dbReference>
<dbReference type="Gene3D" id="2.60.120.290">
    <property type="entry name" value="Spermadhesin, CUB domain"/>
    <property type="match status" value="5"/>
</dbReference>
<feature type="domain" description="EGF-like" evidence="16">
    <location>
        <begin position="556"/>
        <end position="595"/>
    </location>
</feature>
<evidence type="ECO:0000256" key="10">
    <source>
        <dbReference type="PIRSR" id="PIRSR001199-1"/>
    </source>
</evidence>
<accession>A0A1I7RI67</accession>
<feature type="domain" description="Peptidase M12A" evidence="17">
    <location>
        <begin position="1"/>
        <end position="172"/>
    </location>
</feature>
<feature type="domain" description="CUB" evidence="15">
    <location>
        <begin position="174"/>
        <end position="284"/>
    </location>
</feature>
<feature type="domain" description="CUB" evidence="15">
    <location>
        <begin position="441"/>
        <end position="556"/>
    </location>
</feature>
<dbReference type="EMBL" id="CAJFDI010000004">
    <property type="protein sequence ID" value="CAD5225836.1"/>
    <property type="molecule type" value="Genomic_DNA"/>
</dbReference>
<evidence type="ECO:0000256" key="14">
    <source>
        <dbReference type="RuleBase" id="RU361183"/>
    </source>
</evidence>
<dbReference type="EMBL" id="CAJFCV020000004">
    <property type="protein sequence ID" value="CAG9115121.1"/>
    <property type="molecule type" value="Genomic_DNA"/>
</dbReference>
<dbReference type="InterPro" id="IPR018097">
    <property type="entry name" value="EGF_Ca-bd_CS"/>
</dbReference>
<sequence>MAAMQHWMERTCLTFQRYDPLRHSDYILFTPDKCGCCSHVGRKGGGAQIISIGERCDKLGIVVHEIGHVVGFWHEHTRPDRDEFVDVVRENILKGQDYNFDKAKSNEIDSLHETYDYHSIMHYARDTFSKQKGLDTIRPKGIYSNQMAPFIGQRLELSRGDIRQTNKLYHCPRCFQTFASSTGRLYTDGDCADFVWRIISSEGQNIRINLTLSKIFSNSTEDCDHNTTELLRIRDGGSLKSSVVKEYCNSKGDVTFTSYNSKMILELRSQKTPGKVLIGKFTVDCGGLIEGSRGLLESPNWPNPYSEGLNCLWVIRVPAGYRVAVRFSYFQLESQKDCLYDRLDIYETHLNKTEVLATLCGTSFPDTIATKNSNEVIIKFSSDQSIQKNGFQLEYLKEIDECLSGANKCEQKCKNEIGGYTCECYMGYRLNEDGFSCVETCGGVISSPKGIITSPNWPEDYDADSSCIWKLEAPENHQIFLTIHNYSIEGLNSECSYDFLKISRIDIAPQNETFIKLCGEESDVLSFRSASNSLLLEFNSDSSMQKTGFFANYVFDLDECKITSTCSHICENTIDSYVCTCPEGMVLSEDTVTCREEKCTVQINEANGLISSVKMEEKKSNECFYHLITTPGHQLVLTFQDFHFDSSCLKDHIDVYDGADLTSSNLIGKLCGGILPPTVTSSGNELLLAVYLNNFGEAKGFNASFKSECGGQISVERSPGYIYSHTGFGDSKYFPSMDCRWELSKSPNLNSGTTVIRLLFKHFLLESDENCDYDYVQVSEREDYGDWTTKSRFCGRTPIRPVFSTKKHLMLRFVSDRTFEDKGFIIEYSMIDLSDDVITTLNTTEDSERAKNLVVYE</sequence>
<feature type="domain" description="CUB" evidence="15">
    <location>
        <begin position="709"/>
        <end position="831"/>
    </location>
</feature>
<keyword evidence="5" id="KW-0677">Repeat</keyword>
<feature type="binding site" evidence="11 13">
    <location>
        <position position="74"/>
    </location>
    <ligand>
        <name>Zn(2+)</name>
        <dbReference type="ChEBI" id="CHEBI:29105"/>
        <note>catalytic</note>
    </ligand>
</feature>
<evidence type="ECO:0000256" key="5">
    <source>
        <dbReference type="ARBA" id="ARBA00022737"/>
    </source>
</evidence>
<protein>
    <recommendedName>
        <fullName evidence="14">Metalloendopeptidase</fullName>
        <ecNumber evidence="14">3.4.24.-</ecNumber>
    </recommendedName>
</protein>
<dbReference type="Pfam" id="PF07645">
    <property type="entry name" value="EGF_CA"/>
    <property type="match status" value="1"/>
</dbReference>
<evidence type="ECO:0000313" key="19">
    <source>
        <dbReference type="Proteomes" id="UP000095284"/>
    </source>
</evidence>
<dbReference type="PROSITE" id="PS01186">
    <property type="entry name" value="EGF_2"/>
    <property type="match status" value="1"/>
</dbReference>
<evidence type="ECO:0000256" key="11">
    <source>
        <dbReference type="PIRSR" id="PIRSR001199-2"/>
    </source>
</evidence>
<evidence type="ECO:0000256" key="12">
    <source>
        <dbReference type="PROSITE-ProRule" id="PRU00076"/>
    </source>
</evidence>
<keyword evidence="2 13" id="KW-0645">Protease</keyword>
<gene>
    <name evidence="18" type="ORF">BXYJ_LOCUS8744</name>
</gene>
<dbReference type="GO" id="GO:0006508">
    <property type="term" value="P:proteolysis"/>
    <property type="evidence" value="ECO:0007669"/>
    <property type="project" value="UniProtKB-KW"/>
</dbReference>
<feature type="disulfide bond" evidence="13">
    <location>
        <begin position="36"/>
        <end position="37"/>
    </location>
</feature>
<proteinExistence type="predicted"/>
<feature type="domain" description="CUB" evidence="15">
    <location>
        <begin position="599"/>
        <end position="708"/>
    </location>
</feature>
<keyword evidence="6 13" id="KW-0378">Hydrolase</keyword>
<dbReference type="Gene3D" id="3.40.390.10">
    <property type="entry name" value="Collagenase (Catalytic Domain)"/>
    <property type="match status" value="1"/>
</dbReference>
<dbReference type="SMART" id="SM00181">
    <property type="entry name" value="EGF"/>
    <property type="match status" value="2"/>
</dbReference>
<reference evidence="21" key="1">
    <citation type="submission" date="2016-11" db="UniProtKB">
        <authorList>
            <consortium name="WormBaseParasite"/>
        </authorList>
    </citation>
    <scope>IDENTIFICATION</scope>
</reference>
<keyword evidence="7 11" id="KW-0862">Zinc</keyword>
<dbReference type="PANTHER" id="PTHR24255:SF31">
    <property type="entry name" value="CUBILIN-LIKE PROTEIN"/>
    <property type="match status" value="1"/>
</dbReference>
<evidence type="ECO:0000256" key="2">
    <source>
        <dbReference type="ARBA" id="ARBA00022670"/>
    </source>
</evidence>
<dbReference type="PROSITE" id="PS50026">
    <property type="entry name" value="EGF_3"/>
    <property type="match status" value="1"/>
</dbReference>
<evidence type="ECO:0000256" key="1">
    <source>
        <dbReference type="ARBA" id="ARBA00022536"/>
    </source>
</evidence>
<dbReference type="Pfam" id="PF00431">
    <property type="entry name" value="CUB"/>
    <property type="match status" value="4"/>
</dbReference>
<dbReference type="GO" id="GO:0005509">
    <property type="term" value="F:calcium ion binding"/>
    <property type="evidence" value="ECO:0007669"/>
    <property type="project" value="InterPro"/>
</dbReference>
<evidence type="ECO:0000256" key="4">
    <source>
        <dbReference type="ARBA" id="ARBA00022729"/>
    </source>
</evidence>
<evidence type="ECO:0000259" key="16">
    <source>
        <dbReference type="PROSITE" id="PS50026"/>
    </source>
</evidence>
<dbReference type="InterPro" id="IPR001881">
    <property type="entry name" value="EGF-like_Ca-bd_dom"/>
</dbReference>
<dbReference type="InterPro" id="IPR001506">
    <property type="entry name" value="Peptidase_M12A"/>
</dbReference>
<evidence type="ECO:0000313" key="21">
    <source>
        <dbReference type="WBParaSite" id="BXY_0039600.1"/>
    </source>
</evidence>
<reference evidence="18" key="2">
    <citation type="submission" date="2020-09" db="EMBL/GenBank/DDBJ databases">
        <authorList>
            <person name="Kikuchi T."/>
        </authorList>
    </citation>
    <scope>NUCLEOTIDE SEQUENCE</scope>
    <source>
        <strain evidence="18">Ka4C1</strain>
    </source>
</reference>
<evidence type="ECO:0000256" key="7">
    <source>
        <dbReference type="ARBA" id="ARBA00022833"/>
    </source>
</evidence>
<feature type="disulfide bond" evidence="13">
    <location>
        <begin position="34"/>
        <end position="56"/>
    </location>
</feature>
<dbReference type="InterPro" id="IPR035914">
    <property type="entry name" value="Sperma_CUB_dom_sf"/>
</dbReference>
<comment type="cofactor">
    <cofactor evidence="13 14">
        <name>Zn(2+)</name>
        <dbReference type="ChEBI" id="CHEBI:29105"/>
    </cofactor>
    <text evidence="13 14">Binds 1 zinc ion per subunit.</text>
</comment>
<evidence type="ECO:0000259" key="15">
    <source>
        <dbReference type="PROSITE" id="PS01180"/>
    </source>
</evidence>
<dbReference type="Proteomes" id="UP000582659">
    <property type="component" value="Unassembled WGS sequence"/>
</dbReference>
<dbReference type="SUPFAM" id="SSF55486">
    <property type="entry name" value="Metalloproteases ('zincins'), catalytic domain"/>
    <property type="match status" value="1"/>
</dbReference>
<dbReference type="Proteomes" id="UP000095284">
    <property type="component" value="Unplaced"/>
</dbReference>
<comment type="caution">
    <text evidence="12">Lacks conserved residue(s) required for the propagation of feature annotation.</text>
</comment>
<evidence type="ECO:0000256" key="6">
    <source>
        <dbReference type="ARBA" id="ARBA00022801"/>
    </source>
</evidence>
<dbReference type="PROSITE" id="PS01187">
    <property type="entry name" value="EGF_CA"/>
    <property type="match status" value="2"/>
</dbReference>
<dbReference type="EC" id="3.4.24.-" evidence="14"/>
<feature type="domain" description="CUB" evidence="15">
    <location>
        <begin position="285"/>
        <end position="398"/>
    </location>
</feature>
<dbReference type="SMART" id="SM00042">
    <property type="entry name" value="CUB"/>
    <property type="match status" value="5"/>
</dbReference>
<feature type="disulfide bond" evidence="12">
    <location>
        <begin position="560"/>
        <end position="570"/>
    </location>
</feature>
<evidence type="ECO:0000256" key="13">
    <source>
        <dbReference type="PROSITE-ProRule" id="PRU01211"/>
    </source>
</evidence>
<dbReference type="SUPFAM" id="SSF57196">
    <property type="entry name" value="EGF/Laminin"/>
    <property type="match status" value="2"/>
</dbReference>
<dbReference type="FunFam" id="2.60.120.290:FF:000013">
    <property type="entry name" value="Membrane frizzled-related protein"/>
    <property type="match status" value="2"/>
</dbReference>
<dbReference type="SMR" id="A0A1I7RI67"/>
<dbReference type="GO" id="GO:0005615">
    <property type="term" value="C:extracellular space"/>
    <property type="evidence" value="ECO:0007669"/>
    <property type="project" value="TreeGrafter"/>
</dbReference>
<dbReference type="GO" id="GO:0008270">
    <property type="term" value="F:zinc ion binding"/>
    <property type="evidence" value="ECO:0007669"/>
    <property type="project" value="UniProtKB-UniRule"/>
</dbReference>
<keyword evidence="4" id="KW-0732">Signal</keyword>
<evidence type="ECO:0000256" key="9">
    <source>
        <dbReference type="ARBA" id="ARBA00023157"/>
    </source>
</evidence>
<dbReference type="PROSITE" id="PS01180">
    <property type="entry name" value="CUB"/>
    <property type="match status" value="5"/>
</dbReference>
<dbReference type="InterPro" id="IPR006026">
    <property type="entry name" value="Peptidase_Metallo"/>
</dbReference>
<dbReference type="InterPro" id="IPR024079">
    <property type="entry name" value="MetalloPept_cat_dom_sf"/>
</dbReference>
<dbReference type="GO" id="GO:0004222">
    <property type="term" value="F:metalloendopeptidase activity"/>
    <property type="evidence" value="ECO:0007669"/>
    <property type="project" value="UniProtKB-UniRule"/>
</dbReference>
<dbReference type="CDD" id="cd00054">
    <property type="entry name" value="EGF_CA"/>
    <property type="match status" value="2"/>
</dbReference>
<dbReference type="eggNOG" id="KOG3714">
    <property type="taxonomic scope" value="Eukaryota"/>
</dbReference>
<evidence type="ECO:0000313" key="18">
    <source>
        <dbReference type="EMBL" id="CAD5225836.1"/>
    </source>
</evidence>
<dbReference type="PROSITE" id="PS51864">
    <property type="entry name" value="ASTACIN"/>
    <property type="match status" value="1"/>
</dbReference>
<dbReference type="SUPFAM" id="SSF49854">
    <property type="entry name" value="Spermadhesin, CUB domain"/>
    <property type="match status" value="5"/>
</dbReference>
<keyword evidence="20" id="KW-1185">Reference proteome</keyword>
<dbReference type="PANTHER" id="PTHR24255">
    <property type="entry name" value="COMPLEMENT COMPONENT 1, S SUBCOMPONENT-RELATED"/>
    <property type="match status" value="1"/>
</dbReference>